<comment type="catalytic activity">
    <reaction evidence="11">
        <text>a tRNA precursor + 2 CTP + ATP = a tRNA with a 3' CCA end + 3 diphosphate</text>
        <dbReference type="Rhea" id="RHEA:14433"/>
        <dbReference type="Rhea" id="RHEA-COMP:10465"/>
        <dbReference type="Rhea" id="RHEA-COMP:10468"/>
        <dbReference type="ChEBI" id="CHEBI:30616"/>
        <dbReference type="ChEBI" id="CHEBI:33019"/>
        <dbReference type="ChEBI" id="CHEBI:37563"/>
        <dbReference type="ChEBI" id="CHEBI:74896"/>
        <dbReference type="ChEBI" id="CHEBI:83071"/>
        <dbReference type="EC" id="2.7.7.72"/>
    </reaction>
</comment>
<dbReference type="EC" id="2.7.7.72" evidence="11"/>
<feature type="binding site" evidence="11">
    <location>
        <position position="111"/>
    </location>
    <ligand>
        <name>ATP</name>
        <dbReference type="ChEBI" id="CHEBI:30616"/>
    </ligand>
</feature>
<feature type="binding site" evidence="11">
    <location>
        <position position="163"/>
    </location>
    <ligand>
        <name>CTP</name>
        <dbReference type="ChEBI" id="CHEBI:37563"/>
    </ligand>
</feature>
<reference evidence="13 14" key="1">
    <citation type="submission" date="2023-12" db="EMBL/GenBank/DDBJ databases">
        <title>Jeotgalibacillus haloalkaliphilus sp. nov., a novel salt-tolerant bacteria, isolated from the estuary of the Fenhe River into the Yellow River.</title>
        <authorList>
            <person name="Li Y."/>
        </authorList>
    </citation>
    <scope>NUCLEOTIDE SEQUENCE [LARGE SCALE GENOMIC DNA]</scope>
    <source>
        <strain evidence="13 14">HH7-29</strain>
    </source>
</reference>
<feature type="binding site" evidence="11">
    <location>
        <position position="163"/>
    </location>
    <ligand>
        <name>ATP</name>
        <dbReference type="ChEBI" id="CHEBI:30616"/>
    </ligand>
</feature>
<keyword evidence="5 11" id="KW-0479">Metal-binding</keyword>
<dbReference type="InterPro" id="IPR032810">
    <property type="entry name" value="CCA-adding_enz_C"/>
</dbReference>
<keyword evidence="6 11" id="KW-0547">Nucleotide-binding</keyword>
<dbReference type="NCBIfam" id="NF009814">
    <property type="entry name" value="PRK13299.1"/>
    <property type="match status" value="1"/>
</dbReference>
<evidence type="ECO:0000256" key="1">
    <source>
        <dbReference type="ARBA" id="ARBA00001946"/>
    </source>
</evidence>
<evidence type="ECO:0000256" key="11">
    <source>
        <dbReference type="HAMAP-Rule" id="MF_01263"/>
    </source>
</evidence>
<feature type="binding site" evidence="11">
    <location>
        <position position="157"/>
    </location>
    <ligand>
        <name>CTP</name>
        <dbReference type="ChEBI" id="CHEBI:37563"/>
    </ligand>
</feature>
<feature type="binding site" evidence="11">
    <location>
        <position position="157"/>
    </location>
    <ligand>
        <name>ATP</name>
        <dbReference type="ChEBI" id="CHEBI:30616"/>
    </ligand>
</feature>
<dbReference type="InterPro" id="IPR032828">
    <property type="entry name" value="PolyA_RNA-bd"/>
</dbReference>
<comment type="similarity">
    <text evidence="11">Belongs to the tRNA nucleotidyltransferase/poly(A) polymerase family. Bacterial CCA-adding enzyme type 3 subfamily.</text>
</comment>
<dbReference type="Gene3D" id="3.30.460.10">
    <property type="entry name" value="Beta Polymerase, domain 2"/>
    <property type="match status" value="1"/>
</dbReference>
<gene>
    <name evidence="11" type="primary">cca</name>
    <name evidence="13" type="ORF">UFB30_07105</name>
</gene>
<evidence type="ECO:0000256" key="10">
    <source>
        <dbReference type="ARBA" id="ARBA00022884"/>
    </source>
</evidence>
<comment type="caution">
    <text evidence="13">The sequence shown here is derived from an EMBL/GenBank/DDBJ whole genome shotgun (WGS) entry which is preliminary data.</text>
</comment>
<organism evidence="13 14">
    <name type="scientific">Jeotgalibacillus haloalkalitolerans</name>
    <dbReference type="NCBI Taxonomy" id="3104292"/>
    <lineage>
        <taxon>Bacteria</taxon>
        <taxon>Bacillati</taxon>
        <taxon>Bacillota</taxon>
        <taxon>Bacilli</taxon>
        <taxon>Bacillales</taxon>
        <taxon>Caryophanaceae</taxon>
        <taxon>Jeotgalibacillus</taxon>
    </lineage>
</organism>
<dbReference type="InterPro" id="IPR023068">
    <property type="entry name" value="CCA-adding_enz_firmicutes"/>
</dbReference>
<comment type="function">
    <text evidence="11">Catalyzes the addition and repair of the essential 3'-terminal CCA sequence in tRNAs without using a nucleic acid template. Adds these three nucleotides in the order of C, C, and A to the tRNA nucleotide-73, using CTP and ATP as substrates and producing inorganic pyrophosphate. tRNA 3'-terminal CCA addition is required both for tRNA processing and repair. Also involved in tRNA surveillance by mediating tandem CCA addition to generate a CCACCA at the 3' terminus of unstable tRNAs. While stable tRNAs receive only 3'-terminal CCA, unstable tRNAs are marked with CCACCA and rapidly degraded.</text>
</comment>
<dbReference type="PROSITE" id="PS50006">
    <property type="entry name" value="FHA_DOMAIN"/>
    <property type="match status" value="1"/>
</dbReference>
<feature type="binding site" evidence="11">
    <location>
        <position position="160"/>
    </location>
    <ligand>
        <name>ATP</name>
        <dbReference type="ChEBI" id="CHEBI:30616"/>
    </ligand>
</feature>
<dbReference type="HAMAP" id="MF_01263">
    <property type="entry name" value="CCA_bact_type3"/>
    <property type="match status" value="1"/>
</dbReference>
<keyword evidence="8 11" id="KW-0067">ATP-binding</keyword>
<dbReference type="EMBL" id="JAXQNN010000002">
    <property type="protein sequence ID" value="MDZ5711990.1"/>
    <property type="molecule type" value="Genomic_DNA"/>
</dbReference>
<dbReference type="GO" id="GO:0004810">
    <property type="term" value="F:CCA tRNA nucleotidyltransferase activity"/>
    <property type="evidence" value="ECO:0007669"/>
    <property type="project" value="UniProtKB-EC"/>
</dbReference>
<dbReference type="CDD" id="cd05398">
    <property type="entry name" value="NT_ClassII-CCAase"/>
    <property type="match status" value="1"/>
</dbReference>
<sequence length="395" mass="45521">MNECFKQALPVLKEIEAHGFEAYFVGGCVRDYYLGRTINDIDIAVSATPEEIKGIFKQTVDIGIEHGTVLVLHKHGQFEVTTFRTEGTYSDNRRPDDVQFVRSLEEDLKRRDFTMNAMALSTSFELTDLFDGRKDLLNREIRTVGCPEERFSEDALRMLRAVRFVSQLDFSIEKNTYDAIKRFASRLSHVAVERMTAEFEKLLHGPAMDRALTYTVDTGIAEWLPELITDSVVSEVKGKNWRILKAEERMLLLILTGQYQDIKAVLRPWRMSNKTIMNMVLLAGLVGTRKKRLFTKADLYYVGLEPIISAEKTAAVLENRHYDEKKIKELYNSMIIKSRTDLVFKGTHLIKWTGRSGGPWVKDCTAAIEKLILDEKLNNHLSDIRDWVETEWLQK</sequence>
<keyword evidence="9 11" id="KW-0460">Magnesium</keyword>
<dbReference type="PANTHER" id="PTHR46173:SF1">
    <property type="entry name" value="CCA TRNA NUCLEOTIDYLTRANSFERASE 1, MITOCHONDRIAL"/>
    <property type="match status" value="1"/>
</dbReference>
<protein>
    <recommendedName>
        <fullName evidence="11">CCA-adding enzyme</fullName>
        <ecNumber evidence="11">2.7.7.72</ecNumber>
    </recommendedName>
    <alternativeName>
        <fullName evidence="11">CCA tRNA nucleotidyltransferase</fullName>
    </alternativeName>
    <alternativeName>
        <fullName evidence="11">tRNA CCA-pyrophosphorylase</fullName>
    </alternativeName>
    <alternativeName>
        <fullName evidence="11">tRNA adenylyl-/cytidylyl- transferase</fullName>
    </alternativeName>
    <alternativeName>
        <fullName evidence="11">tRNA nucleotidyltransferase</fullName>
    </alternativeName>
    <alternativeName>
        <fullName evidence="11">tRNA-NT</fullName>
    </alternativeName>
</protein>
<dbReference type="SUPFAM" id="SSF81891">
    <property type="entry name" value="Poly A polymerase C-terminal region-like"/>
    <property type="match status" value="1"/>
</dbReference>
<keyword evidence="4 11" id="KW-0548">Nucleotidyltransferase</keyword>
<keyword evidence="14" id="KW-1185">Reference proteome</keyword>
<dbReference type="InterPro" id="IPR002646">
    <property type="entry name" value="PolA_pol_head_dom"/>
</dbReference>
<feature type="binding site" evidence="11">
    <location>
        <position position="27"/>
    </location>
    <ligand>
        <name>ATP</name>
        <dbReference type="ChEBI" id="CHEBI:30616"/>
    </ligand>
</feature>
<evidence type="ECO:0000256" key="4">
    <source>
        <dbReference type="ARBA" id="ARBA00022695"/>
    </source>
</evidence>
<feature type="binding site" evidence="11">
    <location>
        <position position="160"/>
    </location>
    <ligand>
        <name>CTP</name>
        <dbReference type="ChEBI" id="CHEBI:37563"/>
    </ligand>
</feature>
<feature type="binding site" evidence="11">
    <location>
        <position position="111"/>
    </location>
    <ligand>
        <name>CTP</name>
        <dbReference type="ChEBI" id="CHEBI:37563"/>
    </ligand>
</feature>
<dbReference type="SUPFAM" id="SSF81301">
    <property type="entry name" value="Nucleotidyltransferase"/>
    <property type="match status" value="1"/>
</dbReference>
<evidence type="ECO:0000256" key="2">
    <source>
        <dbReference type="ARBA" id="ARBA00022679"/>
    </source>
</evidence>
<dbReference type="InterPro" id="IPR000253">
    <property type="entry name" value="FHA_dom"/>
</dbReference>
<feature type="domain" description="FHA" evidence="12">
    <location>
        <begin position="32"/>
        <end position="95"/>
    </location>
</feature>
<evidence type="ECO:0000256" key="3">
    <source>
        <dbReference type="ARBA" id="ARBA00022694"/>
    </source>
</evidence>
<dbReference type="Gene3D" id="1.10.246.80">
    <property type="match status" value="1"/>
</dbReference>
<keyword evidence="2 11" id="KW-0808">Transferase</keyword>
<evidence type="ECO:0000313" key="14">
    <source>
        <dbReference type="Proteomes" id="UP001292084"/>
    </source>
</evidence>
<dbReference type="Pfam" id="PF13735">
    <property type="entry name" value="tRNA_NucTran2_2"/>
    <property type="match status" value="1"/>
</dbReference>
<dbReference type="InterPro" id="IPR043519">
    <property type="entry name" value="NT_sf"/>
</dbReference>
<dbReference type="RefSeq" id="WP_322420987.1">
    <property type="nucleotide sequence ID" value="NZ_JAXQNN010000002.1"/>
</dbReference>
<feature type="binding site" evidence="11">
    <location>
        <position position="154"/>
    </location>
    <ligand>
        <name>ATP</name>
        <dbReference type="ChEBI" id="CHEBI:30616"/>
    </ligand>
</feature>
<feature type="binding site" evidence="11">
    <location>
        <position position="30"/>
    </location>
    <ligand>
        <name>CTP</name>
        <dbReference type="ChEBI" id="CHEBI:37563"/>
    </ligand>
</feature>
<dbReference type="InterPro" id="IPR050264">
    <property type="entry name" value="Bact_CCA-adding_enz_type3_sf"/>
</dbReference>
<feature type="binding site" evidence="11">
    <location>
        <position position="42"/>
    </location>
    <ligand>
        <name>Mg(2+)</name>
        <dbReference type="ChEBI" id="CHEBI:18420"/>
    </ligand>
</feature>
<evidence type="ECO:0000256" key="5">
    <source>
        <dbReference type="ARBA" id="ARBA00022723"/>
    </source>
</evidence>
<feature type="binding site" evidence="11">
    <location>
        <position position="30"/>
    </location>
    <ligand>
        <name>ATP</name>
        <dbReference type="ChEBI" id="CHEBI:30616"/>
    </ligand>
</feature>
<feature type="binding site" evidence="11">
    <location>
        <position position="154"/>
    </location>
    <ligand>
        <name>CTP</name>
        <dbReference type="ChEBI" id="CHEBI:37563"/>
    </ligand>
</feature>
<name>A0ABU5KMQ6_9BACL</name>
<comment type="catalytic activity">
    <reaction evidence="11">
        <text>a tRNA with a 3' CCA end + 2 CTP + ATP = a tRNA with a 3' CCACCA end + 3 diphosphate</text>
        <dbReference type="Rhea" id="RHEA:76235"/>
        <dbReference type="Rhea" id="RHEA-COMP:10468"/>
        <dbReference type="Rhea" id="RHEA-COMP:18655"/>
        <dbReference type="ChEBI" id="CHEBI:30616"/>
        <dbReference type="ChEBI" id="CHEBI:33019"/>
        <dbReference type="ChEBI" id="CHEBI:37563"/>
        <dbReference type="ChEBI" id="CHEBI:83071"/>
        <dbReference type="ChEBI" id="CHEBI:195187"/>
    </reaction>
</comment>
<evidence type="ECO:0000256" key="8">
    <source>
        <dbReference type="ARBA" id="ARBA00022840"/>
    </source>
</evidence>
<feature type="binding site" evidence="11">
    <location>
        <position position="27"/>
    </location>
    <ligand>
        <name>CTP</name>
        <dbReference type="ChEBI" id="CHEBI:37563"/>
    </ligand>
</feature>
<accession>A0ABU5KMQ6</accession>
<evidence type="ECO:0000259" key="12">
    <source>
        <dbReference type="PROSITE" id="PS50006"/>
    </source>
</evidence>
<proteinExistence type="inferred from homology"/>
<keyword evidence="10 11" id="KW-0694">RNA-binding</keyword>
<dbReference type="Proteomes" id="UP001292084">
    <property type="component" value="Unassembled WGS sequence"/>
</dbReference>
<keyword evidence="3 11" id="KW-0819">tRNA processing</keyword>
<comment type="miscellaneous">
    <text evidence="11">A single active site specifically recognizes both ATP and CTP and is responsible for their addition.</text>
</comment>
<dbReference type="PANTHER" id="PTHR46173">
    <property type="entry name" value="CCA TRNA NUCLEOTIDYLTRANSFERASE 1, MITOCHONDRIAL"/>
    <property type="match status" value="1"/>
</dbReference>
<evidence type="ECO:0000313" key="13">
    <source>
        <dbReference type="EMBL" id="MDZ5711990.1"/>
    </source>
</evidence>
<keyword evidence="7 11" id="KW-0692">RNA repair</keyword>
<evidence type="ECO:0000256" key="9">
    <source>
        <dbReference type="ARBA" id="ARBA00022842"/>
    </source>
</evidence>
<dbReference type="Pfam" id="PF01743">
    <property type="entry name" value="PolyA_pol"/>
    <property type="match status" value="1"/>
</dbReference>
<evidence type="ECO:0000256" key="7">
    <source>
        <dbReference type="ARBA" id="ARBA00022800"/>
    </source>
</evidence>
<dbReference type="Gene3D" id="1.10.110.30">
    <property type="match status" value="1"/>
</dbReference>
<dbReference type="Gene3D" id="1.20.58.560">
    <property type="match status" value="1"/>
</dbReference>
<feature type="binding site" evidence="11">
    <location>
        <position position="40"/>
    </location>
    <ligand>
        <name>Mg(2+)</name>
        <dbReference type="ChEBI" id="CHEBI:18420"/>
    </ligand>
</feature>
<dbReference type="Pfam" id="PF12627">
    <property type="entry name" value="PolyA_pol_RNAbd"/>
    <property type="match status" value="1"/>
</dbReference>
<comment type="subunit">
    <text evidence="11">Homodimer.</text>
</comment>
<evidence type="ECO:0000256" key="6">
    <source>
        <dbReference type="ARBA" id="ARBA00022741"/>
    </source>
</evidence>
<comment type="cofactor">
    <cofactor evidence="1 11">
        <name>Mg(2+)</name>
        <dbReference type="ChEBI" id="CHEBI:18420"/>
    </cofactor>
</comment>